<comment type="similarity">
    <text evidence="2">Belongs to the AlaDH/PNT family.</text>
</comment>
<comment type="subunit">
    <text evidence="9">Heterotrimer of two alpha chains and a beta (PntB) chain; in Rhodospirillum, the alpha chain is made of two subunits (PntAA and PntAB) and forms a dimer.</text>
</comment>
<sequence>MKLAVPREIWPGEKRVAITPDTVKKYTGLGFEVVIETGAGENASIADDRYTDAGATIAKTAKAATADADVILKVRPPMVEGKTNELAAYKKGATVIGLIEPYDRAELIGKMAEAGLASFAMELVPRISRAQSMDVLSSQSNLAGYRAVIDAAHEFGRIFPMMMTAAGTLAPTRVVVVGAGVAGLQAIATAKRLGAVVSAFDVRPAVKEQVQSLGGTFIEVEDDDAANAETAGGYAREMSDDYKKKQAAKLKEVLAKTDIVITTALIPGRPAPEIVTADMVAGMKNGSIIIDLASERGGNVAGVKPGESTVTENGVKIIGPSNIVSSVATDATAMYAKNLLNFVTLMVDSEKKALVFNREDQIIAETMLTQDGKVVHPKFGGETAPETEAANG</sequence>
<name>A0A2N3KRA4_9PROT</name>
<keyword evidence="19" id="KW-1185">Reference proteome</keyword>
<keyword evidence="6" id="KW-1278">Translocase</keyword>
<dbReference type="SUPFAM" id="SSF51735">
    <property type="entry name" value="NAD(P)-binding Rossmann-fold domains"/>
    <property type="match status" value="1"/>
</dbReference>
<evidence type="ECO:0000256" key="14">
    <source>
        <dbReference type="ARBA" id="ARBA00084087"/>
    </source>
</evidence>
<dbReference type="PANTHER" id="PTHR10160">
    <property type="entry name" value="NAD(P) TRANSHYDROGENASE"/>
    <property type="match status" value="1"/>
</dbReference>
<dbReference type="KEGG" id="thac:CSC3H3_13065"/>
<evidence type="ECO:0000256" key="13">
    <source>
        <dbReference type="ARBA" id="ARBA00081682"/>
    </source>
</evidence>
<dbReference type="EMBL" id="CP024199">
    <property type="protein sequence ID" value="AUG53539.1"/>
    <property type="molecule type" value="Genomic_DNA"/>
</dbReference>
<dbReference type="Pfam" id="PF01262">
    <property type="entry name" value="AlaDh_PNT_C"/>
    <property type="match status" value="1"/>
</dbReference>
<dbReference type="GO" id="GO:0016491">
    <property type="term" value="F:oxidoreductase activity"/>
    <property type="evidence" value="ECO:0007669"/>
    <property type="project" value="InterPro"/>
</dbReference>
<dbReference type="GO" id="GO:0008750">
    <property type="term" value="F:proton-translocating NAD(P)+ transhydrogenase activity"/>
    <property type="evidence" value="ECO:0007669"/>
    <property type="project" value="UniProtKB-EC"/>
</dbReference>
<dbReference type="EC" id="7.1.1.1" evidence="3"/>
<dbReference type="SUPFAM" id="SSF52283">
    <property type="entry name" value="Formate/glycerate dehydrogenase catalytic domain-like"/>
    <property type="match status" value="1"/>
</dbReference>
<evidence type="ECO:0000256" key="10">
    <source>
        <dbReference type="ARBA" id="ARBA00071353"/>
    </source>
</evidence>
<organism evidence="18 20">
    <name type="scientific">Thalassospira marina</name>
    <dbReference type="NCBI Taxonomy" id="2048283"/>
    <lineage>
        <taxon>Bacteria</taxon>
        <taxon>Pseudomonadati</taxon>
        <taxon>Pseudomonadota</taxon>
        <taxon>Alphaproteobacteria</taxon>
        <taxon>Rhodospirillales</taxon>
        <taxon>Thalassospiraceae</taxon>
        <taxon>Thalassospira</taxon>
    </lineage>
</organism>
<evidence type="ECO:0000256" key="8">
    <source>
        <dbReference type="ARBA" id="ARBA00048202"/>
    </source>
</evidence>
<evidence type="ECO:0000256" key="9">
    <source>
        <dbReference type="ARBA" id="ARBA00063359"/>
    </source>
</evidence>
<evidence type="ECO:0000256" key="12">
    <source>
        <dbReference type="ARBA" id="ARBA00077863"/>
    </source>
</evidence>
<dbReference type="PANTHER" id="PTHR10160:SF19">
    <property type="entry name" value="PROTON-TRANSLOCATING NAD(P)(+) TRANSHYDROGENASE"/>
    <property type="match status" value="1"/>
</dbReference>
<dbReference type="AlphaFoldDB" id="A0A2N3KRA4"/>
<evidence type="ECO:0000313" key="17">
    <source>
        <dbReference type="EMBL" id="AUG53539.1"/>
    </source>
</evidence>
<evidence type="ECO:0000313" key="20">
    <source>
        <dbReference type="Proteomes" id="UP000233597"/>
    </source>
</evidence>
<evidence type="ECO:0000256" key="11">
    <source>
        <dbReference type="ARBA" id="ARBA00076996"/>
    </source>
</evidence>
<dbReference type="InterPro" id="IPR008143">
    <property type="entry name" value="Ala_DH/PNT_CS2"/>
</dbReference>
<reference evidence="17 19" key="2">
    <citation type="submission" date="2017-10" db="EMBL/GenBank/DDBJ databases">
        <title>Biodiversity and function of Thalassospira species in the particle-attached aromatic-hydrocarbon-degrading consortia from the surface seawater of the China South Sea.</title>
        <authorList>
            <person name="Dong C."/>
            <person name="Liu R."/>
            <person name="Shao Z."/>
        </authorList>
    </citation>
    <scope>NUCLEOTIDE SEQUENCE [LARGE SCALE GENOMIC DNA]</scope>
    <source>
        <strain evidence="17 19">CSC3H3</strain>
    </source>
</reference>
<evidence type="ECO:0000259" key="16">
    <source>
        <dbReference type="SMART" id="SM01003"/>
    </source>
</evidence>
<accession>A0A2N3KRA4</accession>
<evidence type="ECO:0000256" key="3">
    <source>
        <dbReference type="ARBA" id="ARBA00012943"/>
    </source>
</evidence>
<keyword evidence="7" id="KW-0520">NAD</keyword>
<keyword evidence="4" id="KW-0547">Nucleotide-binding</keyword>
<comment type="catalytic activity">
    <reaction evidence="8">
        <text>NAD(+) + NADPH + H(+)(in) = NADH + NADP(+) + H(+)(out)</text>
        <dbReference type="Rhea" id="RHEA:47992"/>
        <dbReference type="ChEBI" id="CHEBI:15378"/>
        <dbReference type="ChEBI" id="CHEBI:57540"/>
        <dbReference type="ChEBI" id="CHEBI:57783"/>
        <dbReference type="ChEBI" id="CHEBI:57945"/>
        <dbReference type="ChEBI" id="CHEBI:58349"/>
        <dbReference type="EC" id="7.1.1.1"/>
    </reaction>
</comment>
<dbReference type="PROSITE" id="PS00837">
    <property type="entry name" value="ALADH_PNT_2"/>
    <property type="match status" value="1"/>
</dbReference>
<dbReference type="InterPro" id="IPR036291">
    <property type="entry name" value="NAD(P)-bd_dom_sf"/>
</dbReference>
<comment type="function">
    <text evidence="1">The transhydrogenation between NADH and NADP is coupled to respiration and ATP hydrolysis and functions as a proton pump across the membrane.</text>
</comment>
<evidence type="ECO:0000256" key="1">
    <source>
        <dbReference type="ARBA" id="ARBA00003943"/>
    </source>
</evidence>
<dbReference type="OrthoDB" id="9804592at2"/>
<dbReference type="Proteomes" id="UP000233597">
    <property type="component" value="Unassembled WGS sequence"/>
</dbReference>
<dbReference type="Proteomes" id="UP000233458">
    <property type="component" value="Chromosome"/>
</dbReference>
<dbReference type="FunFam" id="3.40.50.720:FF:000188">
    <property type="entry name" value="NAD(P) transhydrogenase alpha subunit 1"/>
    <property type="match status" value="1"/>
</dbReference>
<dbReference type="SMART" id="SM01002">
    <property type="entry name" value="AlaDh_PNT_C"/>
    <property type="match status" value="1"/>
</dbReference>
<gene>
    <name evidence="18" type="ORF">COO20_15440</name>
    <name evidence="17" type="ORF">CSC3H3_13065</name>
</gene>
<evidence type="ECO:0000313" key="19">
    <source>
        <dbReference type="Proteomes" id="UP000233458"/>
    </source>
</evidence>
<dbReference type="SMART" id="SM01003">
    <property type="entry name" value="AlaDh_PNT_N"/>
    <property type="match status" value="1"/>
</dbReference>
<evidence type="ECO:0000256" key="6">
    <source>
        <dbReference type="ARBA" id="ARBA00022967"/>
    </source>
</evidence>
<dbReference type="GO" id="GO:0005886">
    <property type="term" value="C:plasma membrane"/>
    <property type="evidence" value="ECO:0007669"/>
    <property type="project" value="TreeGrafter"/>
</dbReference>
<keyword evidence="5" id="KW-0521">NADP</keyword>
<dbReference type="InterPro" id="IPR007886">
    <property type="entry name" value="AlaDH/PNT_N"/>
</dbReference>
<feature type="domain" description="Alanine dehydrogenase/pyridine nucleotide transhydrogenase NAD(H)-binding" evidence="15">
    <location>
        <begin position="152"/>
        <end position="319"/>
    </location>
</feature>
<evidence type="ECO:0000313" key="18">
    <source>
        <dbReference type="EMBL" id="PKR53071.1"/>
    </source>
</evidence>
<dbReference type="EMBL" id="NWTK01000010">
    <property type="protein sequence ID" value="PKR53071.1"/>
    <property type="molecule type" value="Genomic_DNA"/>
</dbReference>
<evidence type="ECO:0000256" key="7">
    <source>
        <dbReference type="ARBA" id="ARBA00023027"/>
    </source>
</evidence>
<feature type="domain" description="Alanine dehydrogenase/pyridine nucleotide transhydrogenase N-terminal" evidence="16">
    <location>
        <begin position="4"/>
        <end position="143"/>
    </location>
</feature>
<evidence type="ECO:0000259" key="15">
    <source>
        <dbReference type="SMART" id="SM01002"/>
    </source>
</evidence>
<protein>
    <recommendedName>
        <fullName evidence="10">NAD(P) transhydrogenase subunit alpha part 1</fullName>
        <ecNumber evidence="3">7.1.1.1</ecNumber>
    </recommendedName>
    <alternativeName>
        <fullName evidence="14">Nicotinamide nucleotide transhydrogenase subunit alpha 1</fullName>
    </alternativeName>
    <alternativeName>
        <fullName evidence="12">Proton-translocating transhydrogenase component 1</fullName>
    </alternativeName>
    <alternativeName>
        <fullName evidence="11">Pyridine nucleotide transhydrogenase subunit alpha 1</fullName>
    </alternativeName>
    <alternativeName>
        <fullName evidence="13">dI</fullName>
    </alternativeName>
</protein>
<dbReference type="CDD" id="cd05304">
    <property type="entry name" value="Rubrum_tdh"/>
    <property type="match status" value="1"/>
</dbReference>
<dbReference type="GO" id="GO:0006740">
    <property type="term" value="P:NADPH regeneration"/>
    <property type="evidence" value="ECO:0007669"/>
    <property type="project" value="TreeGrafter"/>
</dbReference>
<dbReference type="GO" id="GO:0050661">
    <property type="term" value="F:NADP binding"/>
    <property type="evidence" value="ECO:0007669"/>
    <property type="project" value="TreeGrafter"/>
</dbReference>
<dbReference type="Pfam" id="PF05222">
    <property type="entry name" value="AlaDh_PNT_N"/>
    <property type="match status" value="1"/>
</dbReference>
<reference evidence="18 20" key="1">
    <citation type="submission" date="2017-09" db="EMBL/GenBank/DDBJ databases">
        <title>Biodiversity and function of Thalassospira species in the particle-attached aromatic-hydrocarbon-degrading consortia from the surface seawater of the South China Sea.</title>
        <authorList>
            <person name="Dong C."/>
            <person name="Liu R."/>
            <person name="Shao Z."/>
        </authorList>
    </citation>
    <scope>NUCLEOTIDE SEQUENCE [LARGE SCALE GENOMIC DNA]</scope>
    <source>
        <strain evidence="18 20">CSC1P2</strain>
    </source>
</reference>
<dbReference type="NCBIfam" id="NF006942">
    <property type="entry name" value="PRK09424.1"/>
    <property type="match status" value="1"/>
</dbReference>
<evidence type="ECO:0000256" key="2">
    <source>
        <dbReference type="ARBA" id="ARBA00005689"/>
    </source>
</evidence>
<dbReference type="Gene3D" id="3.40.50.720">
    <property type="entry name" value="NAD(P)-binding Rossmann-like Domain"/>
    <property type="match status" value="2"/>
</dbReference>
<dbReference type="InterPro" id="IPR007698">
    <property type="entry name" value="AlaDH/PNT_NAD(H)-bd"/>
</dbReference>
<proteinExistence type="inferred from homology"/>
<evidence type="ECO:0000256" key="4">
    <source>
        <dbReference type="ARBA" id="ARBA00022741"/>
    </source>
</evidence>
<dbReference type="RefSeq" id="WP_101268135.1">
    <property type="nucleotide sequence ID" value="NZ_CP024199.1"/>
</dbReference>
<evidence type="ECO:0000256" key="5">
    <source>
        <dbReference type="ARBA" id="ARBA00022857"/>
    </source>
</evidence>